<evidence type="ECO:0000256" key="1">
    <source>
        <dbReference type="SAM" id="Phobius"/>
    </source>
</evidence>
<feature type="transmembrane region" description="Helical" evidence="1">
    <location>
        <begin position="6"/>
        <end position="25"/>
    </location>
</feature>
<name>A0ABV7D4W6_9PROT</name>
<evidence type="ECO:0008006" key="4">
    <source>
        <dbReference type="Google" id="ProtNLM"/>
    </source>
</evidence>
<accession>A0ABV7D4W6</accession>
<sequence length="224" mass="25195">MALKKLNILTIFLLGASLLMLYMAFPRFLAELMLVPGTPIVERLNSGGDVSVEDLDIAQNSREQAVSFVDHPKAYSDLATVFLARATVEQDRALKTQYTEKAIESLEKTLSLAPLNTFAWLRLSFARLRTGGDDGVRLKALEAWHMSVTTAPFEPYILLSRLHLGIVLYDEMTEEDISLLQAQAQATYKWNRGLLRQYVREKNLAEWCAFLLEANPEAAKFIAA</sequence>
<dbReference type="EMBL" id="JBHRSL010000010">
    <property type="protein sequence ID" value="MFC3052238.1"/>
    <property type="molecule type" value="Genomic_DNA"/>
</dbReference>
<dbReference type="Proteomes" id="UP001595444">
    <property type="component" value="Unassembled WGS sequence"/>
</dbReference>
<gene>
    <name evidence="2" type="ORF">ACFOKA_10010</name>
</gene>
<evidence type="ECO:0000313" key="2">
    <source>
        <dbReference type="EMBL" id="MFC3052238.1"/>
    </source>
</evidence>
<evidence type="ECO:0000313" key="3">
    <source>
        <dbReference type="Proteomes" id="UP001595444"/>
    </source>
</evidence>
<dbReference type="InterPro" id="IPR011990">
    <property type="entry name" value="TPR-like_helical_dom_sf"/>
</dbReference>
<comment type="caution">
    <text evidence="2">The sequence shown here is derived from an EMBL/GenBank/DDBJ whole genome shotgun (WGS) entry which is preliminary data.</text>
</comment>
<protein>
    <recommendedName>
        <fullName evidence="4">Tetratricopeptide repeat protein</fullName>
    </recommendedName>
</protein>
<organism evidence="2 3">
    <name type="scientific">Kordiimonas pumila</name>
    <dbReference type="NCBI Taxonomy" id="2161677"/>
    <lineage>
        <taxon>Bacteria</taxon>
        <taxon>Pseudomonadati</taxon>
        <taxon>Pseudomonadota</taxon>
        <taxon>Alphaproteobacteria</taxon>
        <taxon>Kordiimonadales</taxon>
        <taxon>Kordiimonadaceae</taxon>
        <taxon>Kordiimonas</taxon>
    </lineage>
</organism>
<dbReference type="RefSeq" id="WP_194214084.1">
    <property type="nucleotide sequence ID" value="NZ_CP061205.1"/>
</dbReference>
<dbReference type="Gene3D" id="1.25.40.10">
    <property type="entry name" value="Tetratricopeptide repeat domain"/>
    <property type="match status" value="1"/>
</dbReference>
<proteinExistence type="predicted"/>
<keyword evidence="1" id="KW-0472">Membrane</keyword>
<keyword evidence="1" id="KW-0812">Transmembrane</keyword>
<keyword evidence="1" id="KW-1133">Transmembrane helix</keyword>
<keyword evidence="3" id="KW-1185">Reference proteome</keyword>
<reference evidence="3" key="1">
    <citation type="journal article" date="2019" name="Int. J. Syst. Evol. Microbiol.">
        <title>The Global Catalogue of Microorganisms (GCM) 10K type strain sequencing project: providing services to taxonomists for standard genome sequencing and annotation.</title>
        <authorList>
            <consortium name="The Broad Institute Genomics Platform"/>
            <consortium name="The Broad Institute Genome Sequencing Center for Infectious Disease"/>
            <person name="Wu L."/>
            <person name="Ma J."/>
        </authorList>
    </citation>
    <scope>NUCLEOTIDE SEQUENCE [LARGE SCALE GENOMIC DNA]</scope>
    <source>
        <strain evidence="3">KCTC 62164</strain>
    </source>
</reference>